<organism evidence="15 16">
    <name type="scientific">Paenibacillus prosopidis</name>
    <dbReference type="NCBI Taxonomy" id="630520"/>
    <lineage>
        <taxon>Bacteria</taxon>
        <taxon>Bacillati</taxon>
        <taxon>Bacillota</taxon>
        <taxon>Bacilli</taxon>
        <taxon>Bacillales</taxon>
        <taxon>Paenibacillaceae</taxon>
        <taxon>Paenibacillus</taxon>
    </lineage>
</organism>
<dbReference type="PANTHER" id="PTHR11472:SF34">
    <property type="entry name" value="REGULATOR OF TELOMERE ELONGATION HELICASE 1"/>
    <property type="match status" value="1"/>
</dbReference>
<sequence length="769" mass="87292">MLTNDTVTISVRHLVEYVFLSGSIDVRLNTVETMHEGTKAHQRVQRTYGEQDQKEVYVRADIALDDLLFVVDGRCDGLLATGPVMTIDEIKSTGGDLEQISGDGYPVHWAQALFYAYMYAKEHEQSSMRVQLTYVQTETEQERRFVREVGFDELEQYVYEVVARYAPYARQRRRHERARNESIQTLDFPFEAYRAGQRKLAGAVYKSIEEGVRLFAKAPTGIGKTISTTYPSIKAMGAGMLQRFYYLTARTTTRAAAEDALLLMKSKGLHLHAVTITAKEKICFQEEVRCDKEHCPYADGYYDRINGAVLDLLENETVMTRPVIEAYARKHQVCPFEFSLDIAYAADAVICDYNYIFDPRISFKRQYAEMKKKTALLVDEAHNLVDRAREMFSAELTKAPFLALQRELKGVHAEGYRTAKAINDYFIALRKRSDGAPHLVENQLPEELVALVEAFVPAAEQALSAGVGGRGGGLLLDTYFAAQTFTRTSKLFDERYVVYTELSKNDVRLKLFCLDPSLLLQQMGKGYRSHIYFSATLSPVSYYMDMLGAGEDDYTLSVPSPFSREQLDVIIQPLSTRYNDRDASKMPISELIQRLMVERPGNYFVFFPSYAYMNAVYETYMELMEWRTSAGDAADVEILLQKPDMPEEERDRFLESFQAGSGKSLIGFAVMGGVFSEGVDLAGDRLIGVIVVGVGLPQLGVERNMLKDYFNEQGKSGYDYAYVFPGMNKVLQAGGRLIRSETDRGTLMLIDDRYLQPHYQRLLPEEWKG</sequence>
<evidence type="ECO:0000256" key="11">
    <source>
        <dbReference type="ARBA" id="ARBA00023204"/>
    </source>
</evidence>
<dbReference type="InterPro" id="IPR027417">
    <property type="entry name" value="P-loop_NTPase"/>
</dbReference>
<evidence type="ECO:0000256" key="4">
    <source>
        <dbReference type="ARBA" id="ARBA00022763"/>
    </source>
</evidence>
<dbReference type="PROSITE" id="PS51193">
    <property type="entry name" value="HELICASE_ATP_BIND_2"/>
    <property type="match status" value="1"/>
</dbReference>
<dbReference type="Gene3D" id="3.90.320.10">
    <property type="match status" value="1"/>
</dbReference>
<keyword evidence="3" id="KW-0547">Nucleotide-binding</keyword>
<dbReference type="InterPro" id="IPR014013">
    <property type="entry name" value="Helic_SF1/SF2_ATP-bd_DinG/Rad3"/>
</dbReference>
<dbReference type="Gene3D" id="1.10.275.30">
    <property type="match status" value="1"/>
</dbReference>
<evidence type="ECO:0000256" key="8">
    <source>
        <dbReference type="ARBA" id="ARBA00023004"/>
    </source>
</evidence>
<dbReference type="GO" id="GO:0005524">
    <property type="term" value="F:ATP binding"/>
    <property type="evidence" value="ECO:0007669"/>
    <property type="project" value="UniProtKB-KW"/>
</dbReference>
<keyword evidence="8" id="KW-0408">Iron</keyword>
<keyword evidence="9" id="KW-0411">Iron-sulfur</keyword>
<dbReference type="EMBL" id="QPJD01000011">
    <property type="protein sequence ID" value="RCW44964.1"/>
    <property type="molecule type" value="Genomic_DNA"/>
</dbReference>
<protein>
    <submittedName>
        <fullName evidence="15">Rad3-related DNA helicase</fullName>
    </submittedName>
</protein>
<dbReference type="GO" id="GO:0016818">
    <property type="term" value="F:hydrolase activity, acting on acid anhydrides, in phosphorus-containing anhydrides"/>
    <property type="evidence" value="ECO:0007669"/>
    <property type="project" value="InterPro"/>
</dbReference>
<keyword evidence="1" id="KW-0004">4Fe-4S</keyword>
<evidence type="ECO:0000313" key="16">
    <source>
        <dbReference type="Proteomes" id="UP000252415"/>
    </source>
</evidence>
<dbReference type="Gene3D" id="3.40.50.300">
    <property type="entry name" value="P-loop containing nucleotide triphosphate hydrolases"/>
    <property type="match status" value="2"/>
</dbReference>
<dbReference type="RefSeq" id="WP_114381664.1">
    <property type="nucleotide sequence ID" value="NZ_QPJD01000011.1"/>
</dbReference>
<dbReference type="SUPFAM" id="SSF52540">
    <property type="entry name" value="P-loop containing nucleoside triphosphate hydrolases"/>
    <property type="match status" value="2"/>
</dbReference>
<evidence type="ECO:0000256" key="12">
    <source>
        <dbReference type="ARBA" id="ARBA00023235"/>
    </source>
</evidence>
<keyword evidence="2" id="KW-0479">Metal-binding</keyword>
<dbReference type="AlphaFoldDB" id="A0A368VTB7"/>
<dbReference type="InterPro" id="IPR006555">
    <property type="entry name" value="ATP-dep_Helicase_C"/>
</dbReference>
<evidence type="ECO:0000256" key="6">
    <source>
        <dbReference type="ARBA" id="ARBA00022806"/>
    </source>
</evidence>
<evidence type="ECO:0000259" key="14">
    <source>
        <dbReference type="PROSITE" id="PS51193"/>
    </source>
</evidence>
<evidence type="ECO:0000256" key="2">
    <source>
        <dbReference type="ARBA" id="ARBA00022723"/>
    </source>
</evidence>
<feature type="domain" description="Helicase ATP-binding" evidence="14">
    <location>
        <begin position="182"/>
        <end position="441"/>
    </location>
</feature>
<evidence type="ECO:0000313" key="15">
    <source>
        <dbReference type="EMBL" id="RCW44964.1"/>
    </source>
</evidence>
<keyword evidence="16" id="KW-1185">Reference proteome</keyword>
<accession>A0A368VTB7</accession>
<keyword evidence="10" id="KW-0238">DNA-binding</keyword>
<keyword evidence="12" id="KW-0413">Isomerase</keyword>
<keyword evidence="4" id="KW-0227">DNA damage</keyword>
<dbReference type="InterPro" id="IPR010614">
    <property type="entry name" value="RAD3-like_helicase_DEAD"/>
</dbReference>
<evidence type="ECO:0000256" key="5">
    <source>
        <dbReference type="ARBA" id="ARBA00022801"/>
    </source>
</evidence>
<dbReference type="GO" id="GO:0003677">
    <property type="term" value="F:DNA binding"/>
    <property type="evidence" value="ECO:0007669"/>
    <property type="project" value="UniProtKB-KW"/>
</dbReference>
<evidence type="ECO:0000256" key="9">
    <source>
        <dbReference type="ARBA" id="ARBA00023014"/>
    </source>
</evidence>
<evidence type="ECO:0000256" key="13">
    <source>
        <dbReference type="ARBA" id="ARBA00038058"/>
    </source>
</evidence>
<dbReference type="InterPro" id="IPR011604">
    <property type="entry name" value="PDDEXK-like_dom_sf"/>
</dbReference>
<evidence type="ECO:0000256" key="1">
    <source>
        <dbReference type="ARBA" id="ARBA00022485"/>
    </source>
</evidence>
<comment type="caution">
    <text evidence="15">The sequence shown here is derived from an EMBL/GenBank/DDBJ whole genome shotgun (WGS) entry which is preliminary data.</text>
</comment>
<dbReference type="SMART" id="SM00491">
    <property type="entry name" value="HELICc2"/>
    <property type="match status" value="1"/>
</dbReference>
<gene>
    <name evidence="15" type="ORF">DFP97_111191</name>
</gene>
<comment type="similarity">
    <text evidence="13">Belongs to the helicase family. DinG subfamily.</text>
</comment>
<proteinExistence type="inferred from homology"/>
<dbReference type="GO" id="GO:0003678">
    <property type="term" value="F:DNA helicase activity"/>
    <property type="evidence" value="ECO:0007669"/>
    <property type="project" value="InterPro"/>
</dbReference>
<keyword evidence="6 15" id="KW-0347">Helicase</keyword>
<dbReference type="Pfam" id="PF13307">
    <property type="entry name" value="Helicase_C_2"/>
    <property type="match status" value="1"/>
</dbReference>
<name>A0A368VTB7_9BACL</name>
<dbReference type="SMART" id="SM00488">
    <property type="entry name" value="DEXDc2"/>
    <property type="match status" value="1"/>
</dbReference>
<dbReference type="InterPro" id="IPR045028">
    <property type="entry name" value="DinG/Rad3-like"/>
</dbReference>
<keyword evidence="7" id="KW-0067">ATP-binding</keyword>
<keyword evidence="11" id="KW-0234">DNA repair</keyword>
<evidence type="ECO:0000256" key="7">
    <source>
        <dbReference type="ARBA" id="ARBA00022840"/>
    </source>
</evidence>
<dbReference type="PANTHER" id="PTHR11472">
    <property type="entry name" value="DNA REPAIR DEAD HELICASE RAD3/XP-D SUBFAMILY MEMBER"/>
    <property type="match status" value="1"/>
</dbReference>
<dbReference type="OrthoDB" id="9765586at2"/>
<dbReference type="GO" id="GO:0046872">
    <property type="term" value="F:metal ion binding"/>
    <property type="evidence" value="ECO:0007669"/>
    <property type="project" value="UniProtKB-KW"/>
</dbReference>
<dbReference type="GO" id="GO:0006281">
    <property type="term" value="P:DNA repair"/>
    <property type="evidence" value="ECO:0007669"/>
    <property type="project" value="UniProtKB-KW"/>
</dbReference>
<dbReference type="Proteomes" id="UP000252415">
    <property type="component" value="Unassembled WGS sequence"/>
</dbReference>
<dbReference type="InterPro" id="IPR006554">
    <property type="entry name" value="Helicase-like_DEXD_c2"/>
</dbReference>
<evidence type="ECO:0000256" key="3">
    <source>
        <dbReference type="ARBA" id="ARBA00022741"/>
    </source>
</evidence>
<keyword evidence="5" id="KW-0378">Hydrolase</keyword>
<dbReference type="Pfam" id="PF06733">
    <property type="entry name" value="DEAD_2"/>
    <property type="match status" value="1"/>
</dbReference>
<evidence type="ECO:0000256" key="10">
    <source>
        <dbReference type="ARBA" id="ARBA00023125"/>
    </source>
</evidence>
<reference evidence="15 16" key="1">
    <citation type="submission" date="2018-07" db="EMBL/GenBank/DDBJ databases">
        <title>Genomic Encyclopedia of Type Strains, Phase III (KMG-III): the genomes of soil and plant-associated and newly described type strains.</title>
        <authorList>
            <person name="Whitman W."/>
        </authorList>
    </citation>
    <scope>NUCLEOTIDE SEQUENCE [LARGE SCALE GENOMIC DNA]</scope>
    <source>
        <strain evidence="15 16">CECT 7506</strain>
    </source>
</reference>
<dbReference type="GO" id="GO:0051539">
    <property type="term" value="F:4 iron, 4 sulfur cluster binding"/>
    <property type="evidence" value="ECO:0007669"/>
    <property type="project" value="UniProtKB-KW"/>
</dbReference>